<dbReference type="InterPro" id="IPR001915">
    <property type="entry name" value="Peptidase_M48"/>
</dbReference>
<keyword evidence="2" id="KW-0479">Metal-binding</keyword>
<evidence type="ECO:0000313" key="9">
    <source>
        <dbReference type="EMBL" id="TDT43920.1"/>
    </source>
</evidence>
<name>A0A4R7JZE9_9GAMM</name>
<organism evidence="9 10">
    <name type="scientific">Halospina denitrificans</name>
    <dbReference type="NCBI Taxonomy" id="332522"/>
    <lineage>
        <taxon>Bacteria</taxon>
        <taxon>Pseudomonadati</taxon>
        <taxon>Pseudomonadota</taxon>
        <taxon>Gammaproteobacteria</taxon>
        <taxon>Halospina</taxon>
    </lineage>
</organism>
<evidence type="ECO:0000256" key="7">
    <source>
        <dbReference type="SAM" id="Phobius"/>
    </source>
</evidence>
<evidence type="ECO:0000256" key="4">
    <source>
        <dbReference type="ARBA" id="ARBA00022833"/>
    </source>
</evidence>
<dbReference type="GO" id="GO:0004222">
    <property type="term" value="F:metalloendopeptidase activity"/>
    <property type="evidence" value="ECO:0007669"/>
    <property type="project" value="InterPro"/>
</dbReference>
<feature type="transmembrane region" description="Helical" evidence="7">
    <location>
        <begin position="43"/>
        <end position="65"/>
    </location>
</feature>
<evidence type="ECO:0000313" key="10">
    <source>
        <dbReference type="Proteomes" id="UP000295830"/>
    </source>
</evidence>
<keyword evidence="1 6" id="KW-0645">Protease</keyword>
<dbReference type="InterPro" id="IPR052173">
    <property type="entry name" value="Beta-lactam_resp_regulator"/>
</dbReference>
<feature type="transmembrane region" description="Helical" evidence="7">
    <location>
        <begin position="104"/>
        <end position="124"/>
    </location>
</feature>
<feature type="transmembrane region" description="Helical" evidence="7">
    <location>
        <begin position="6"/>
        <end position="31"/>
    </location>
</feature>
<keyword evidence="5 6" id="KW-0482">Metalloprotease</keyword>
<evidence type="ECO:0000256" key="3">
    <source>
        <dbReference type="ARBA" id="ARBA00022801"/>
    </source>
</evidence>
<feature type="transmembrane region" description="Helical" evidence="7">
    <location>
        <begin position="291"/>
        <end position="314"/>
    </location>
</feature>
<protein>
    <submittedName>
        <fullName evidence="9">Beta-lactamase regulating signal transducer with metallopeptidase domain</fullName>
    </submittedName>
</protein>
<keyword evidence="10" id="KW-1185">Reference proteome</keyword>
<dbReference type="GO" id="GO:0006508">
    <property type="term" value="P:proteolysis"/>
    <property type="evidence" value="ECO:0007669"/>
    <property type="project" value="UniProtKB-KW"/>
</dbReference>
<evidence type="ECO:0000256" key="5">
    <source>
        <dbReference type="ARBA" id="ARBA00023049"/>
    </source>
</evidence>
<dbReference type="Proteomes" id="UP000295830">
    <property type="component" value="Unassembled WGS sequence"/>
</dbReference>
<comment type="cofactor">
    <cofactor evidence="6">
        <name>Zn(2+)</name>
        <dbReference type="ChEBI" id="CHEBI:29105"/>
    </cofactor>
    <text evidence="6">Binds 1 zinc ion per subunit.</text>
</comment>
<keyword evidence="3 6" id="KW-0378">Hydrolase</keyword>
<dbReference type="PANTHER" id="PTHR34978:SF3">
    <property type="entry name" value="SLR0241 PROTEIN"/>
    <property type="match status" value="1"/>
</dbReference>
<evidence type="ECO:0000256" key="1">
    <source>
        <dbReference type="ARBA" id="ARBA00022670"/>
    </source>
</evidence>
<comment type="caution">
    <text evidence="9">The sequence shown here is derived from an EMBL/GenBank/DDBJ whole genome shotgun (WGS) entry which is preliminary data.</text>
</comment>
<evidence type="ECO:0000259" key="8">
    <source>
        <dbReference type="Pfam" id="PF01435"/>
    </source>
</evidence>
<dbReference type="OrthoDB" id="7057814at2"/>
<proteinExistence type="inferred from homology"/>
<dbReference type="AlphaFoldDB" id="A0A4R7JZE9"/>
<gene>
    <name evidence="9" type="ORF">DES49_0019</name>
</gene>
<dbReference type="PANTHER" id="PTHR34978">
    <property type="entry name" value="POSSIBLE SENSOR-TRANSDUCER PROTEIN BLAR"/>
    <property type="match status" value="1"/>
</dbReference>
<dbReference type="Pfam" id="PF01435">
    <property type="entry name" value="Peptidase_M48"/>
    <property type="match status" value="1"/>
</dbReference>
<keyword evidence="7" id="KW-0472">Membrane</keyword>
<reference evidence="9 10" key="1">
    <citation type="submission" date="2019-03" db="EMBL/GenBank/DDBJ databases">
        <title>Genomic Encyclopedia of Type Strains, Phase IV (KMG-IV): sequencing the most valuable type-strain genomes for metagenomic binning, comparative biology and taxonomic classification.</title>
        <authorList>
            <person name="Goeker M."/>
        </authorList>
    </citation>
    <scope>NUCLEOTIDE SEQUENCE [LARGE SCALE GENOMIC DNA]</scope>
    <source>
        <strain evidence="9 10">DSM 15505</strain>
    </source>
</reference>
<feature type="domain" description="Peptidase M48" evidence="8">
    <location>
        <begin position="161"/>
        <end position="239"/>
    </location>
</feature>
<keyword evidence="7" id="KW-0812">Transmembrane</keyword>
<keyword evidence="7" id="KW-1133">Transmembrane helix</keyword>
<sequence>MASLMLVFLKVVLVGAVATALLAPLLGKALMPVIRRLPPPRRAAVLLAACWLPLLGGVLLAAVVAGPSIASLFGLYDGHCPAGAGASHHHCVLHPGTELELPWASLWLGLIGGGLAMLLARNVLTLSREYRSYQSLVRMARGGSGGEGALMLPTERPFAGVLGLLHPRMVLSNGLVNLLSASQRRVVEAHESAHCARRDPLLLLLARFGALLHLPAVRRVLLQEFLLATEQTADERAAIVVGDRLMVAETILAVARANPYRVGDLAFTGGLIDERVEALVSVSPAFRPRGVLLSGVLVLLLVAVMASPAAHHALESFLSSFLG</sequence>
<keyword evidence="4 6" id="KW-0862">Zinc</keyword>
<evidence type="ECO:0000256" key="2">
    <source>
        <dbReference type="ARBA" id="ARBA00022723"/>
    </source>
</evidence>
<dbReference type="GO" id="GO:0046872">
    <property type="term" value="F:metal ion binding"/>
    <property type="evidence" value="ECO:0007669"/>
    <property type="project" value="UniProtKB-KW"/>
</dbReference>
<comment type="similarity">
    <text evidence="6">Belongs to the peptidase M48 family.</text>
</comment>
<dbReference type="Gene3D" id="3.30.2010.10">
    <property type="entry name" value="Metalloproteases ('zincins'), catalytic domain"/>
    <property type="match status" value="1"/>
</dbReference>
<dbReference type="CDD" id="cd07326">
    <property type="entry name" value="M56_BlaR1_MecR1_like"/>
    <property type="match status" value="1"/>
</dbReference>
<accession>A0A4R7JZE9</accession>
<dbReference type="EMBL" id="SOAX01000001">
    <property type="protein sequence ID" value="TDT43920.1"/>
    <property type="molecule type" value="Genomic_DNA"/>
</dbReference>
<dbReference type="RefSeq" id="WP_133734358.1">
    <property type="nucleotide sequence ID" value="NZ_SOAX01000001.1"/>
</dbReference>
<evidence type="ECO:0000256" key="6">
    <source>
        <dbReference type="RuleBase" id="RU003983"/>
    </source>
</evidence>